<dbReference type="AlphaFoldDB" id="A0A1F7GDJ2"/>
<evidence type="ECO:0000313" key="1">
    <source>
        <dbReference type="EMBL" id="OGK16958.1"/>
    </source>
</evidence>
<proteinExistence type="predicted"/>
<dbReference type="SUPFAM" id="SSF51004">
    <property type="entry name" value="C-terminal (heme d1) domain of cytochrome cd1-nitrite reductase"/>
    <property type="match status" value="1"/>
</dbReference>
<reference evidence="1 2" key="1">
    <citation type="journal article" date="2016" name="Nat. Commun.">
        <title>Thousands of microbial genomes shed light on interconnected biogeochemical processes in an aquifer system.</title>
        <authorList>
            <person name="Anantharaman K."/>
            <person name="Brown C.T."/>
            <person name="Hug L.A."/>
            <person name="Sharon I."/>
            <person name="Castelle C.J."/>
            <person name="Probst A.J."/>
            <person name="Thomas B.C."/>
            <person name="Singh A."/>
            <person name="Wilkins M.J."/>
            <person name="Karaoz U."/>
            <person name="Brodie E.L."/>
            <person name="Williams K.H."/>
            <person name="Hubbard S.S."/>
            <person name="Banfield J.F."/>
        </authorList>
    </citation>
    <scope>NUCLEOTIDE SEQUENCE [LARGE SCALE GENOMIC DNA]</scope>
</reference>
<protein>
    <submittedName>
        <fullName evidence="1">Uncharacterized protein</fullName>
    </submittedName>
</protein>
<comment type="caution">
    <text evidence="1">The sequence shown here is derived from an EMBL/GenBank/DDBJ whole genome shotgun (WGS) entry which is preliminary data.</text>
</comment>
<dbReference type="EMBL" id="MFZF01000008">
    <property type="protein sequence ID" value="OGK16958.1"/>
    <property type="molecule type" value="Genomic_DNA"/>
</dbReference>
<sequence>MKKNIVILLLLLTALLTGALVRSKAIPYFSKAQTSTKFPQLKISDTDKCKFVNNIAVSLYESIICGTNFYCFSMGDQLNLYTSYGQRLKLLDSYQISPPGTDPGLTNNRFTKLKYFQKDGVDYLYALSMITQTDNSRRRQTKLNLFQINGGRLKLVNTLPIDVGGLDTYTVDADNSLLIVSLNRYGGEYFWTHFIFDIKKPESPLLLSHVVGNTTMVYANFAYNNKTLLVHHNRDEFIDIINLDKPNLPKLKSVAIDEGFAIIGFDKNRQKLILRDVRNFFGLYGQIYHVDTPASDKLDINKAEKLPVIARGDLTITQNGLYVFKGYDDDQSLVFFDPGNNWQKTAIPKSEITNSRVFEFKTTVSGNTLLIKGSNGIGQIDLSEQPLHSSLNEYQSFKFYPVPQILNHDYIATRDALIGVEAYGFKDVSDYLFIAPITASSAELPEKAVIIPLEENLDETKLLELPNNQLVFGRILKNEIKFTYFSTKDNNLTPAFKTIQESTLSMSVDPDSDNRGAILDAGATDKTSFFLVEDPYRLITLTNPPSTPKLTVTMLGSKSNEFYLQPDPKFAVLDSDTVFLLSYSLIGYPTIWQVTDTSGRRPKLSKILIDFSQIHNDSSWHDYGLLDSFDTNDPKLVIEDQAFTEERKGNVTQRIYKSRHFFAFAQSGKIMPIANVSDEVTAQSLKKSHQMMFELKETNQVVVVSPMSDSGSPWQNTLPKTDKRCTIPLIGRALPRQVSDDFVTIFNSDYIFGEYTPEEVHPFDNTSRSLYKFESIRKGNGD</sequence>
<evidence type="ECO:0000313" key="2">
    <source>
        <dbReference type="Proteomes" id="UP000178372"/>
    </source>
</evidence>
<dbReference type="Proteomes" id="UP000178372">
    <property type="component" value="Unassembled WGS sequence"/>
</dbReference>
<name>A0A1F7GDJ2_9BACT</name>
<organism evidence="1 2">
    <name type="scientific">Candidatus Roizmanbacteria bacterium RIFCSPHIGHO2_01_FULL_39_12b</name>
    <dbReference type="NCBI Taxonomy" id="1802030"/>
    <lineage>
        <taxon>Bacteria</taxon>
        <taxon>Candidatus Roizmaniibacteriota</taxon>
    </lineage>
</organism>
<dbReference type="InterPro" id="IPR011048">
    <property type="entry name" value="Haem_d1_sf"/>
</dbReference>
<gene>
    <name evidence="1" type="ORF">A2690_01455</name>
</gene>
<accession>A0A1F7GDJ2</accession>